<dbReference type="Pfam" id="PF19924">
    <property type="entry name" value="DUF6387"/>
    <property type="match status" value="1"/>
</dbReference>
<name>A0AAJ8WY20_SALET</name>
<proteinExistence type="predicted"/>
<accession>A0AAJ8WY20</accession>
<dbReference type="EMBL" id="CM001062">
    <property type="protein sequence ID" value="EFZ08988.1"/>
    <property type="molecule type" value="Genomic_DNA"/>
</dbReference>
<dbReference type="Proteomes" id="UP000003971">
    <property type="component" value="Chromosome"/>
</dbReference>
<evidence type="ECO:0000313" key="1">
    <source>
        <dbReference type="EMBL" id="EFZ08988.1"/>
    </source>
</evidence>
<protein>
    <submittedName>
        <fullName evidence="1">Uncharacterized protein</fullName>
    </submittedName>
</protein>
<organism evidence="1 2">
    <name type="scientific">Salmonella enterica subsp. enterica serovar Choleraesuis str. SCSA50</name>
    <dbReference type="NCBI Taxonomy" id="904139"/>
    <lineage>
        <taxon>Bacteria</taxon>
        <taxon>Pseudomonadati</taxon>
        <taxon>Pseudomonadota</taxon>
        <taxon>Gammaproteobacteria</taxon>
        <taxon>Enterobacterales</taxon>
        <taxon>Enterobacteriaceae</taxon>
        <taxon>Salmonella</taxon>
    </lineage>
</organism>
<gene>
    <name evidence="1" type="ORF">SCA50_4643</name>
</gene>
<dbReference type="AlphaFoldDB" id="A0AAJ8WY20"/>
<reference evidence="1 2" key="1">
    <citation type="journal article" date="2011" name="J. Bacteriol.">
        <title>Genome sequences of Salmonella enterica serovar typhimurium, Choleraesuis, Dublin, and Gallinarum strains of well- defined virulence in food-producing animals.</title>
        <authorList>
            <person name="Richardson E.J."/>
            <person name="Limaye B."/>
            <person name="Inamdar H."/>
            <person name="Datta A."/>
            <person name="Manjari K.S."/>
            <person name="Pullinger G.D."/>
            <person name="Thomson N.R."/>
            <person name="Joshi R.R."/>
            <person name="Watson M."/>
            <person name="Stevens M.P."/>
        </authorList>
    </citation>
    <scope>NUCLEOTIDE SEQUENCE [LARGE SCALE GENOMIC DNA]</scope>
    <source>
        <strain evidence="1">A50</strain>
    </source>
</reference>
<sequence>MLLRSKTFYNGVALMKSWVKMNSWTSEDTKAVKMWFDLDKYREFENISINMLYHEIWARTYFFKPVIEEGMQKTVLKNYMQILDGDPFLIKEKHLNYMDSENKSYQPPYFFITTVDRIANISFACMRKALFIRANTEQYKIDSTIENEYISEIIPEQFPTTIMLEIDLAGGSDDEIAEALRVSLPQWRKVKGVKPAPLDAVRFGYGAIKKLISYRIIPMLDLLAWSERKKVLLSDDRLSRLLYTDEDDDKAIRQGYHIRDADRPFAMKTVETDFLRQFNFFINKNQHVKEMRVSDVMKLSDSE</sequence>
<dbReference type="InterPro" id="IPR045664">
    <property type="entry name" value="DUF6387"/>
</dbReference>
<evidence type="ECO:0000313" key="2">
    <source>
        <dbReference type="Proteomes" id="UP000003971"/>
    </source>
</evidence>